<keyword evidence="3" id="KW-1185">Reference proteome</keyword>
<protein>
    <submittedName>
        <fullName evidence="2">Os10g0135700 protein</fullName>
    </submittedName>
</protein>
<evidence type="ECO:0000313" key="2">
    <source>
        <dbReference type="EMBL" id="BAT09804.1"/>
    </source>
</evidence>
<reference evidence="2 3" key="3">
    <citation type="journal article" date="2013" name="Rice">
        <title>Improvement of the Oryza sativa Nipponbare reference genome using next generation sequence and optical map data.</title>
        <authorList>
            <person name="Kawahara Y."/>
            <person name="de la Bastide M."/>
            <person name="Hamilton J.P."/>
            <person name="Kanamori H."/>
            <person name="McCombie W.R."/>
            <person name="Ouyang S."/>
            <person name="Schwartz D.C."/>
            <person name="Tanaka T."/>
            <person name="Wu J."/>
            <person name="Zhou S."/>
            <person name="Childs K.L."/>
            <person name="Davidson R.M."/>
            <person name="Lin H."/>
            <person name="Quesada-Ocampo L."/>
            <person name="Vaillancourt B."/>
            <person name="Sakai H."/>
            <person name="Lee S.S."/>
            <person name="Kim J."/>
            <person name="Numa H."/>
            <person name="Itoh T."/>
            <person name="Buell C.R."/>
            <person name="Matsumoto T."/>
        </authorList>
    </citation>
    <scope>NUCLEOTIDE SEQUENCE [LARGE SCALE GENOMIC DNA]</scope>
    <source>
        <strain evidence="3">cv. Nipponbare</strain>
    </source>
</reference>
<dbReference type="InParanoid" id="A0A0P0XRU2"/>
<organism evidence="2 3">
    <name type="scientific">Oryza sativa subsp. japonica</name>
    <name type="common">Rice</name>
    <dbReference type="NCBI Taxonomy" id="39947"/>
    <lineage>
        <taxon>Eukaryota</taxon>
        <taxon>Viridiplantae</taxon>
        <taxon>Streptophyta</taxon>
        <taxon>Embryophyta</taxon>
        <taxon>Tracheophyta</taxon>
        <taxon>Spermatophyta</taxon>
        <taxon>Magnoliopsida</taxon>
        <taxon>Liliopsida</taxon>
        <taxon>Poales</taxon>
        <taxon>Poaceae</taxon>
        <taxon>BOP clade</taxon>
        <taxon>Oryzoideae</taxon>
        <taxon>Oryzeae</taxon>
        <taxon>Oryzinae</taxon>
        <taxon>Oryza</taxon>
        <taxon>Oryza sativa</taxon>
    </lineage>
</organism>
<dbReference type="EMBL" id="AP014966">
    <property type="protein sequence ID" value="BAT09804.1"/>
    <property type="molecule type" value="Genomic_DNA"/>
</dbReference>
<accession>A0A0P0XRU2</accession>
<feature type="non-terminal residue" evidence="2">
    <location>
        <position position="1"/>
    </location>
</feature>
<name>A0A0P0XRU2_ORYSJ</name>
<dbReference type="Proteomes" id="UP000059680">
    <property type="component" value="Chromosome 10"/>
</dbReference>
<reference evidence="3" key="1">
    <citation type="journal article" date="2005" name="Nature">
        <title>The map-based sequence of the rice genome.</title>
        <authorList>
            <consortium name="International rice genome sequencing project (IRGSP)"/>
            <person name="Matsumoto T."/>
            <person name="Wu J."/>
            <person name="Kanamori H."/>
            <person name="Katayose Y."/>
            <person name="Fujisawa M."/>
            <person name="Namiki N."/>
            <person name="Mizuno H."/>
            <person name="Yamamoto K."/>
            <person name="Antonio B.A."/>
            <person name="Baba T."/>
            <person name="Sakata K."/>
            <person name="Nagamura Y."/>
            <person name="Aoki H."/>
            <person name="Arikawa K."/>
            <person name="Arita K."/>
            <person name="Bito T."/>
            <person name="Chiden Y."/>
            <person name="Fujitsuka N."/>
            <person name="Fukunaka R."/>
            <person name="Hamada M."/>
            <person name="Harada C."/>
            <person name="Hayashi A."/>
            <person name="Hijishita S."/>
            <person name="Honda M."/>
            <person name="Hosokawa S."/>
            <person name="Ichikawa Y."/>
            <person name="Idonuma A."/>
            <person name="Iijima M."/>
            <person name="Ikeda M."/>
            <person name="Ikeno M."/>
            <person name="Ito K."/>
            <person name="Ito S."/>
            <person name="Ito T."/>
            <person name="Ito Y."/>
            <person name="Ito Y."/>
            <person name="Iwabuchi A."/>
            <person name="Kamiya K."/>
            <person name="Karasawa W."/>
            <person name="Kurita K."/>
            <person name="Katagiri S."/>
            <person name="Kikuta A."/>
            <person name="Kobayashi H."/>
            <person name="Kobayashi N."/>
            <person name="Machita K."/>
            <person name="Maehara T."/>
            <person name="Masukawa M."/>
            <person name="Mizubayashi T."/>
            <person name="Mukai Y."/>
            <person name="Nagasaki H."/>
            <person name="Nagata Y."/>
            <person name="Naito S."/>
            <person name="Nakashima M."/>
            <person name="Nakama Y."/>
            <person name="Nakamichi Y."/>
            <person name="Nakamura M."/>
            <person name="Meguro A."/>
            <person name="Negishi M."/>
            <person name="Ohta I."/>
            <person name="Ohta T."/>
            <person name="Okamoto M."/>
            <person name="Ono N."/>
            <person name="Saji S."/>
            <person name="Sakaguchi M."/>
            <person name="Sakai K."/>
            <person name="Shibata M."/>
            <person name="Shimokawa T."/>
            <person name="Song J."/>
            <person name="Takazaki Y."/>
            <person name="Terasawa K."/>
            <person name="Tsugane M."/>
            <person name="Tsuji K."/>
            <person name="Ueda S."/>
            <person name="Waki K."/>
            <person name="Yamagata H."/>
            <person name="Yamamoto M."/>
            <person name="Yamamoto S."/>
            <person name="Yamane H."/>
            <person name="Yoshiki S."/>
            <person name="Yoshihara R."/>
            <person name="Yukawa K."/>
            <person name="Zhong H."/>
            <person name="Yano M."/>
            <person name="Yuan Q."/>
            <person name="Ouyang S."/>
            <person name="Liu J."/>
            <person name="Jones K.M."/>
            <person name="Gansberger K."/>
            <person name="Moffat K."/>
            <person name="Hill J."/>
            <person name="Bera J."/>
            <person name="Fadrosh D."/>
            <person name="Jin S."/>
            <person name="Johri S."/>
            <person name="Kim M."/>
            <person name="Overton L."/>
            <person name="Reardon M."/>
            <person name="Tsitrin T."/>
            <person name="Vuong H."/>
            <person name="Weaver B."/>
            <person name="Ciecko A."/>
            <person name="Tallon L."/>
            <person name="Jackson J."/>
            <person name="Pai G."/>
            <person name="Aken S.V."/>
            <person name="Utterback T."/>
            <person name="Reidmuller S."/>
            <person name="Feldblyum T."/>
            <person name="Hsiao J."/>
            <person name="Zismann V."/>
            <person name="Iobst S."/>
            <person name="de Vazeille A.R."/>
            <person name="Buell C.R."/>
            <person name="Ying K."/>
            <person name="Li Y."/>
            <person name="Lu T."/>
            <person name="Huang Y."/>
            <person name="Zhao Q."/>
            <person name="Feng Q."/>
            <person name="Zhang L."/>
            <person name="Zhu J."/>
            <person name="Weng Q."/>
            <person name="Mu J."/>
            <person name="Lu Y."/>
            <person name="Fan D."/>
            <person name="Liu Y."/>
            <person name="Guan J."/>
            <person name="Zhang Y."/>
            <person name="Yu S."/>
            <person name="Liu X."/>
            <person name="Zhang Y."/>
            <person name="Hong G."/>
            <person name="Han B."/>
            <person name="Choisne N."/>
            <person name="Demange N."/>
            <person name="Orjeda G."/>
            <person name="Samain S."/>
            <person name="Cattolico L."/>
            <person name="Pelletier E."/>
            <person name="Couloux A."/>
            <person name="Segurens B."/>
            <person name="Wincker P."/>
            <person name="D'Hont A."/>
            <person name="Scarpelli C."/>
            <person name="Weissenbach J."/>
            <person name="Salanoubat M."/>
            <person name="Quetier F."/>
            <person name="Yu Y."/>
            <person name="Kim H.R."/>
            <person name="Rambo T."/>
            <person name="Currie J."/>
            <person name="Collura K."/>
            <person name="Luo M."/>
            <person name="Yang T."/>
            <person name="Ammiraju J.S.S."/>
            <person name="Engler F."/>
            <person name="Soderlund C."/>
            <person name="Wing R.A."/>
            <person name="Palmer L.E."/>
            <person name="de la Bastide M."/>
            <person name="Spiegel L."/>
            <person name="Nascimento L."/>
            <person name="Zutavern T."/>
            <person name="O'Shaughnessy A."/>
            <person name="Dike S."/>
            <person name="Dedhia N."/>
            <person name="Preston R."/>
            <person name="Balija V."/>
            <person name="McCombie W.R."/>
            <person name="Chow T."/>
            <person name="Chen H."/>
            <person name="Chung M."/>
            <person name="Chen C."/>
            <person name="Shaw J."/>
            <person name="Wu H."/>
            <person name="Hsiao K."/>
            <person name="Chao Y."/>
            <person name="Chu M."/>
            <person name="Cheng C."/>
            <person name="Hour A."/>
            <person name="Lee P."/>
            <person name="Lin S."/>
            <person name="Lin Y."/>
            <person name="Liou J."/>
            <person name="Liu S."/>
            <person name="Hsing Y."/>
            <person name="Raghuvanshi S."/>
            <person name="Mohanty A."/>
            <person name="Bharti A.K."/>
            <person name="Gaur A."/>
            <person name="Gupta V."/>
            <person name="Kumar D."/>
            <person name="Ravi V."/>
            <person name="Vij S."/>
            <person name="Kapur A."/>
            <person name="Khurana P."/>
            <person name="Khurana P."/>
            <person name="Khurana J.P."/>
            <person name="Tyagi A.K."/>
            <person name="Gaikwad K."/>
            <person name="Singh A."/>
            <person name="Dalal V."/>
            <person name="Srivastava S."/>
            <person name="Dixit A."/>
            <person name="Pal A.K."/>
            <person name="Ghazi I.A."/>
            <person name="Yadav M."/>
            <person name="Pandit A."/>
            <person name="Bhargava A."/>
            <person name="Sureshbabu K."/>
            <person name="Batra K."/>
            <person name="Sharma T.R."/>
            <person name="Mohapatra T."/>
            <person name="Singh N.K."/>
            <person name="Messing J."/>
            <person name="Nelson A.B."/>
            <person name="Fuks G."/>
            <person name="Kavchok S."/>
            <person name="Keizer G."/>
            <person name="Linton E."/>
            <person name="Llaca V."/>
            <person name="Song R."/>
            <person name="Tanyolac B."/>
            <person name="Young S."/>
            <person name="Ho-Il K."/>
            <person name="Hahn J.H."/>
            <person name="Sangsakoo G."/>
            <person name="Vanavichit A."/>
            <person name="de Mattos Luiz.A.T."/>
            <person name="Zimmer P.D."/>
            <person name="Malone G."/>
            <person name="Dellagostin O."/>
            <person name="de Oliveira A.C."/>
            <person name="Bevan M."/>
            <person name="Bancroft I."/>
            <person name="Minx P."/>
            <person name="Cordum H."/>
            <person name="Wilson R."/>
            <person name="Cheng Z."/>
            <person name="Jin W."/>
            <person name="Jiang J."/>
            <person name="Leong S.A."/>
            <person name="Iwama H."/>
            <person name="Gojobori T."/>
            <person name="Itoh T."/>
            <person name="Niimura Y."/>
            <person name="Fujii Y."/>
            <person name="Habara T."/>
            <person name="Sakai H."/>
            <person name="Sato Y."/>
            <person name="Wilson G."/>
            <person name="Kumar K."/>
            <person name="McCouch S."/>
            <person name="Juretic N."/>
            <person name="Hoen D."/>
            <person name="Wright S."/>
            <person name="Bruskiewich R."/>
            <person name="Bureau T."/>
            <person name="Miyao A."/>
            <person name="Hirochika H."/>
            <person name="Nishikawa T."/>
            <person name="Kadowaki K."/>
            <person name="Sugiura M."/>
            <person name="Burr B."/>
            <person name="Sasaki T."/>
        </authorList>
    </citation>
    <scope>NUCLEOTIDE SEQUENCE [LARGE SCALE GENOMIC DNA]</scope>
    <source>
        <strain evidence="3">cv. Nipponbare</strain>
    </source>
</reference>
<sequence length="79" mass="8962">KIRAHHRSKLSHPRLTHFRRIPFPHTSPLLPFWARCRHREQIEGGLGPCRLLLCVASARPCRSDGRPSHGGDGPTPWEG</sequence>
<reference evidence="2 3" key="2">
    <citation type="journal article" date="2013" name="Plant Cell Physiol.">
        <title>Rice Annotation Project Database (RAP-DB): an integrative and interactive database for rice genomics.</title>
        <authorList>
            <person name="Sakai H."/>
            <person name="Lee S.S."/>
            <person name="Tanaka T."/>
            <person name="Numa H."/>
            <person name="Kim J."/>
            <person name="Kawahara Y."/>
            <person name="Wakimoto H."/>
            <person name="Yang C.C."/>
            <person name="Iwamoto M."/>
            <person name="Abe T."/>
            <person name="Yamada Y."/>
            <person name="Muto A."/>
            <person name="Inokuchi H."/>
            <person name="Ikemura T."/>
            <person name="Matsumoto T."/>
            <person name="Sasaki T."/>
            <person name="Itoh T."/>
        </authorList>
    </citation>
    <scope>NUCLEOTIDE SEQUENCE [LARGE SCALE GENOMIC DNA]</scope>
    <source>
        <strain evidence="3">cv. Nipponbare</strain>
    </source>
</reference>
<dbReference type="PaxDb" id="39947-A0A0P0XRU2"/>
<evidence type="ECO:0000256" key="1">
    <source>
        <dbReference type="SAM" id="MobiDB-lite"/>
    </source>
</evidence>
<feature type="region of interest" description="Disordered" evidence="1">
    <location>
        <begin position="60"/>
        <end position="79"/>
    </location>
</feature>
<evidence type="ECO:0000313" key="3">
    <source>
        <dbReference type="Proteomes" id="UP000059680"/>
    </source>
</evidence>
<dbReference type="AlphaFoldDB" id="A0A0P0XRU2"/>
<gene>
    <name evidence="2" type="ordered locus">Os10g0135700</name>
    <name evidence="2" type="ORF">OSNPB_100135700</name>
</gene>
<proteinExistence type="predicted"/>
<dbReference type="Gramene" id="Os10t0135700-01">
    <property type="protein sequence ID" value="Os10t0135700-01"/>
    <property type="gene ID" value="Os10g0135700"/>
</dbReference>